<evidence type="ECO:0000313" key="12">
    <source>
        <dbReference type="Proteomes" id="UP000813461"/>
    </source>
</evidence>
<comment type="caution">
    <text evidence="11">The sequence shown here is derived from an EMBL/GenBank/DDBJ whole genome shotgun (WGS) entry which is preliminary data.</text>
</comment>
<keyword evidence="5 11" id="KW-0418">Kinase</keyword>
<keyword evidence="12" id="KW-1185">Reference proteome</keyword>
<keyword evidence="6" id="KW-0067">ATP-binding</keyword>
<organism evidence="11 12">
    <name type="scientific">Paraphoma chrysanthemicola</name>
    <dbReference type="NCBI Taxonomy" id="798071"/>
    <lineage>
        <taxon>Eukaryota</taxon>
        <taxon>Fungi</taxon>
        <taxon>Dikarya</taxon>
        <taxon>Ascomycota</taxon>
        <taxon>Pezizomycotina</taxon>
        <taxon>Dothideomycetes</taxon>
        <taxon>Pleosporomycetidae</taxon>
        <taxon>Pleosporales</taxon>
        <taxon>Pleosporineae</taxon>
        <taxon>Phaeosphaeriaceae</taxon>
        <taxon>Paraphoma</taxon>
    </lineage>
</organism>
<evidence type="ECO:0000256" key="3">
    <source>
        <dbReference type="ARBA" id="ARBA00022679"/>
    </source>
</evidence>
<keyword evidence="3" id="KW-0808">Transferase</keyword>
<evidence type="ECO:0000313" key="11">
    <source>
        <dbReference type="EMBL" id="KAH7086776.1"/>
    </source>
</evidence>
<gene>
    <name evidence="11" type="ORF">FB567DRAFT_51124</name>
</gene>
<dbReference type="PANTHER" id="PTHR43671">
    <property type="entry name" value="SERINE/THREONINE-PROTEIN KINASE NEK"/>
    <property type="match status" value="1"/>
</dbReference>
<dbReference type="PROSITE" id="PS50011">
    <property type="entry name" value="PROTEIN_KINASE_DOM"/>
    <property type="match status" value="1"/>
</dbReference>
<keyword evidence="4" id="KW-0547">Nucleotide-binding</keyword>
<name>A0A8K0R486_9PLEO</name>
<evidence type="ECO:0000256" key="6">
    <source>
        <dbReference type="ARBA" id="ARBA00022840"/>
    </source>
</evidence>
<proteinExistence type="predicted"/>
<accession>A0A8K0R486</accession>
<dbReference type="PANTHER" id="PTHR43671:SF98">
    <property type="entry name" value="SERINE_THREONINE-PROTEIN KINASE NEK11"/>
    <property type="match status" value="1"/>
</dbReference>
<keyword evidence="2" id="KW-0723">Serine/threonine-protein kinase</keyword>
<evidence type="ECO:0000256" key="9">
    <source>
        <dbReference type="SAM" id="MobiDB-lite"/>
    </source>
</evidence>
<comment type="catalytic activity">
    <reaction evidence="7">
        <text>L-threonyl-[protein] + ATP = O-phospho-L-threonyl-[protein] + ADP + H(+)</text>
        <dbReference type="Rhea" id="RHEA:46608"/>
        <dbReference type="Rhea" id="RHEA-COMP:11060"/>
        <dbReference type="Rhea" id="RHEA-COMP:11605"/>
        <dbReference type="ChEBI" id="CHEBI:15378"/>
        <dbReference type="ChEBI" id="CHEBI:30013"/>
        <dbReference type="ChEBI" id="CHEBI:30616"/>
        <dbReference type="ChEBI" id="CHEBI:61977"/>
        <dbReference type="ChEBI" id="CHEBI:456216"/>
        <dbReference type="EC" id="2.7.11.1"/>
    </reaction>
</comment>
<evidence type="ECO:0000256" key="5">
    <source>
        <dbReference type="ARBA" id="ARBA00022777"/>
    </source>
</evidence>
<reference evidence="11" key="1">
    <citation type="journal article" date="2021" name="Nat. Commun.">
        <title>Genetic determinants of endophytism in the Arabidopsis root mycobiome.</title>
        <authorList>
            <person name="Mesny F."/>
            <person name="Miyauchi S."/>
            <person name="Thiergart T."/>
            <person name="Pickel B."/>
            <person name="Atanasova L."/>
            <person name="Karlsson M."/>
            <person name="Huettel B."/>
            <person name="Barry K.W."/>
            <person name="Haridas S."/>
            <person name="Chen C."/>
            <person name="Bauer D."/>
            <person name="Andreopoulos W."/>
            <person name="Pangilinan J."/>
            <person name="LaButti K."/>
            <person name="Riley R."/>
            <person name="Lipzen A."/>
            <person name="Clum A."/>
            <person name="Drula E."/>
            <person name="Henrissat B."/>
            <person name="Kohler A."/>
            <person name="Grigoriev I.V."/>
            <person name="Martin F.M."/>
            <person name="Hacquard S."/>
        </authorList>
    </citation>
    <scope>NUCLEOTIDE SEQUENCE</scope>
    <source>
        <strain evidence="11">MPI-SDFR-AT-0120</strain>
    </source>
</reference>
<feature type="region of interest" description="Disordered" evidence="9">
    <location>
        <begin position="322"/>
        <end position="342"/>
    </location>
</feature>
<evidence type="ECO:0000259" key="10">
    <source>
        <dbReference type="PROSITE" id="PS50011"/>
    </source>
</evidence>
<dbReference type="AlphaFoldDB" id="A0A8K0R486"/>
<dbReference type="EC" id="2.7.11.1" evidence="1"/>
<comment type="catalytic activity">
    <reaction evidence="8">
        <text>L-seryl-[protein] + ATP = O-phospho-L-seryl-[protein] + ADP + H(+)</text>
        <dbReference type="Rhea" id="RHEA:17989"/>
        <dbReference type="Rhea" id="RHEA-COMP:9863"/>
        <dbReference type="Rhea" id="RHEA-COMP:11604"/>
        <dbReference type="ChEBI" id="CHEBI:15378"/>
        <dbReference type="ChEBI" id="CHEBI:29999"/>
        <dbReference type="ChEBI" id="CHEBI:30616"/>
        <dbReference type="ChEBI" id="CHEBI:83421"/>
        <dbReference type="ChEBI" id="CHEBI:456216"/>
        <dbReference type="EC" id="2.7.11.1"/>
    </reaction>
</comment>
<dbReference type="EMBL" id="JAGMVJ010000010">
    <property type="protein sequence ID" value="KAH7086776.1"/>
    <property type="molecule type" value="Genomic_DNA"/>
</dbReference>
<dbReference type="GO" id="GO:0005524">
    <property type="term" value="F:ATP binding"/>
    <property type="evidence" value="ECO:0007669"/>
    <property type="project" value="UniProtKB-KW"/>
</dbReference>
<dbReference type="GO" id="GO:0005634">
    <property type="term" value="C:nucleus"/>
    <property type="evidence" value="ECO:0007669"/>
    <property type="project" value="TreeGrafter"/>
</dbReference>
<evidence type="ECO:0000256" key="1">
    <source>
        <dbReference type="ARBA" id="ARBA00012513"/>
    </source>
</evidence>
<evidence type="ECO:0000256" key="4">
    <source>
        <dbReference type="ARBA" id="ARBA00022741"/>
    </source>
</evidence>
<protein>
    <recommendedName>
        <fullName evidence="1">non-specific serine/threonine protein kinase</fullName>
        <ecNumber evidence="1">2.7.11.1</ecNumber>
    </recommendedName>
</protein>
<feature type="domain" description="Protein kinase" evidence="10">
    <location>
        <begin position="144"/>
        <end position="455"/>
    </location>
</feature>
<dbReference type="Pfam" id="PF00069">
    <property type="entry name" value="Pkinase"/>
    <property type="match status" value="1"/>
</dbReference>
<evidence type="ECO:0000256" key="2">
    <source>
        <dbReference type="ARBA" id="ARBA00022527"/>
    </source>
</evidence>
<dbReference type="Gene3D" id="1.10.510.10">
    <property type="entry name" value="Transferase(Phosphotransferase) domain 1"/>
    <property type="match status" value="1"/>
</dbReference>
<dbReference type="SUPFAM" id="SSF56112">
    <property type="entry name" value="Protein kinase-like (PK-like)"/>
    <property type="match status" value="1"/>
</dbReference>
<dbReference type="OrthoDB" id="4062651at2759"/>
<dbReference type="SMART" id="SM00220">
    <property type="entry name" value="S_TKc"/>
    <property type="match status" value="1"/>
</dbReference>
<dbReference type="InterPro" id="IPR050660">
    <property type="entry name" value="NEK_Ser/Thr_kinase"/>
</dbReference>
<dbReference type="GO" id="GO:0004674">
    <property type="term" value="F:protein serine/threonine kinase activity"/>
    <property type="evidence" value="ECO:0007669"/>
    <property type="project" value="UniProtKB-KW"/>
</dbReference>
<dbReference type="Proteomes" id="UP000813461">
    <property type="component" value="Unassembled WGS sequence"/>
</dbReference>
<sequence>MDDLRLAFQRLRRFEIAGGTHTTLSFVPEAALFELLTRREIETALKDPVFGFEPHQRRPVSIEVADGARKLFAILVELRLERRLKTCLEKNLSDSNLPILGETILHGLFPESATHFSKLQWEFVPLKLREHTHKDIEPERVLPFVENKRLSSGGYSTVFKVKVHPLYHDFEPCSGEQPEYVRKEISSRSSYEAQRRESDLLFLLRSLENDNLVRLITSYTQNGLCNLLFPIADYNLNDLLLNKSQPKWCQDSAQVVDSFRGLANGLHYLHNFRSLSEDKEEAERITRHGYHHDIKPRNILVKDKRLILADFGLARLKDVQEDTQTPWKHTPPTYAAPEARDPDTLQEREVGRAYDIWSFGCVLGEIATYHFEGADGVRAFRKERIVEAAYGSNNCFHHNGNINPGVDNWYHKMKDTYKCSCRSHLFDTSSWLLVIDPKQRPTSAELVQSFNVSSLSLWKRNVLNRIALESCKVSERLPAVYKSKLRLERDRLLAWGYSLGLTPPVADAGQMQAPIPDLGDQYDSMVHLLKNCSLKLETLQCLHTEDTDAQEQVLQTITSTNDALFLGTSDSLKKTIENNFRLLTSSAVEIVKLLHDNNNATALETGTKFPRNDRNNGENTPLRSLSALLVTAMVCVAHVAIGVRR</sequence>
<evidence type="ECO:0000256" key="8">
    <source>
        <dbReference type="ARBA" id="ARBA00048679"/>
    </source>
</evidence>
<dbReference type="InterPro" id="IPR000719">
    <property type="entry name" value="Prot_kinase_dom"/>
</dbReference>
<dbReference type="InterPro" id="IPR011009">
    <property type="entry name" value="Kinase-like_dom_sf"/>
</dbReference>
<evidence type="ECO:0000256" key="7">
    <source>
        <dbReference type="ARBA" id="ARBA00047899"/>
    </source>
</evidence>
<dbReference type="CDD" id="cd00180">
    <property type="entry name" value="PKc"/>
    <property type="match status" value="1"/>
</dbReference>